<dbReference type="InterPro" id="IPR027417">
    <property type="entry name" value="P-loop_NTPase"/>
</dbReference>
<evidence type="ECO:0000313" key="2">
    <source>
        <dbReference type="EMBL" id="ETO05325.1"/>
    </source>
</evidence>
<accession>X6LX69</accession>
<dbReference type="PROSITE" id="PS50837">
    <property type="entry name" value="NACHT"/>
    <property type="match status" value="1"/>
</dbReference>
<dbReference type="EMBL" id="ASPP01028263">
    <property type="protein sequence ID" value="ETO05325.1"/>
    <property type="molecule type" value="Genomic_DNA"/>
</dbReference>
<evidence type="ECO:0000259" key="1">
    <source>
        <dbReference type="PROSITE" id="PS50837"/>
    </source>
</evidence>
<evidence type="ECO:0000313" key="3">
    <source>
        <dbReference type="Proteomes" id="UP000023152"/>
    </source>
</evidence>
<dbReference type="PANTHER" id="PTHR24407">
    <property type="entry name" value="PROTEIN KINASE DOMAIN-CONTAINING PROTEIN"/>
    <property type="match status" value="1"/>
</dbReference>
<dbReference type="Proteomes" id="UP000023152">
    <property type="component" value="Unassembled WGS sequence"/>
</dbReference>
<dbReference type="SUPFAM" id="SSF52540">
    <property type="entry name" value="P-loop containing nucleoside triphosphate hydrolases"/>
    <property type="match status" value="1"/>
</dbReference>
<reference evidence="2 3" key="1">
    <citation type="journal article" date="2013" name="Curr. Biol.">
        <title>The Genome of the Foraminiferan Reticulomyxa filosa.</title>
        <authorList>
            <person name="Glockner G."/>
            <person name="Hulsmann N."/>
            <person name="Schleicher M."/>
            <person name="Noegel A.A."/>
            <person name="Eichinger L."/>
            <person name="Gallinger C."/>
            <person name="Pawlowski J."/>
            <person name="Sierra R."/>
            <person name="Euteneuer U."/>
            <person name="Pillet L."/>
            <person name="Moustafa A."/>
            <person name="Platzer M."/>
            <person name="Groth M."/>
            <person name="Szafranski K."/>
            <person name="Schliwa M."/>
        </authorList>
    </citation>
    <scope>NUCLEOTIDE SEQUENCE [LARGE SCALE GENOMIC DNA]</scope>
</reference>
<sequence length="291" mass="34449">MTKATDATKQKLKDYYKSQDELIPLFDDHQQSIANCYIRLVLLTQQQFQKRKDKITNKSNEESEKWPNTLDYSLFYGGEQETTELEDIWGIKTETGRLKIRYISIHGEAGTGKSVLTQRIAWLWIKKQMWRDHFQLLLHIPLRKIANIFDNTLDEKDNVIEMQWSKIMGELNIPRWNTNDTKYIVHAKDGLLLVLDGFDEIANELNSKPVVPIQYVRTWMLDRIETWTSYHSLRNARKTLEWINKKYLRKCIAIPSQWSRIHSFGFLQGQESMSPSHPTNPVYFPHLTFQE</sequence>
<name>X6LX69_RETFI</name>
<dbReference type="InterPro" id="IPR007111">
    <property type="entry name" value="NACHT_NTPase"/>
</dbReference>
<dbReference type="PANTHER" id="PTHR24407:SF14">
    <property type="entry name" value="SIR2-LIKE DOMAIN-CONTAINING PROTEIN"/>
    <property type="match status" value="1"/>
</dbReference>
<dbReference type="AlphaFoldDB" id="X6LX69"/>
<dbReference type="Pfam" id="PF05729">
    <property type="entry name" value="NACHT"/>
    <property type="match status" value="1"/>
</dbReference>
<proteinExistence type="predicted"/>
<protein>
    <recommendedName>
        <fullName evidence="1">NACHT domain-containing protein</fullName>
    </recommendedName>
</protein>
<gene>
    <name evidence="2" type="ORF">RFI_32071</name>
</gene>
<dbReference type="Gene3D" id="3.40.50.300">
    <property type="entry name" value="P-loop containing nucleotide triphosphate hydrolases"/>
    <property type="match status" value="1"/>
</dbReference>
<comment type="caution">
    <text evidence="2">The sequence shown here is derived from an EMBL/GenBank/DDBJ whole genome shotgun (WGS) entry which is preliminary data.</text>
</comment>
<organism evidence="2 3">
    <name type="scientific">Reticulomyxa filosa</name>
    <dbReference type="NCBI Taxonomy" id="46433"/>
    <lineage>
        <taxon>Eukaryota</taxon>
        <taxon>Sar</taxon>
        <taxon>Rhizaria</taxon>
        <taxon>Retaria</taxon>
        <taxon>Foraminifera</taxon>
        <taxon>Monothalamids</taxon>
        <taxon>Reticulomyxidae</taxon>
        <taxon>Reticulomyxa</taxon>
    </lineage>
</organism>
<keyword evidence="3" id="KW-1185">Reference proteome</keyword>
<dbReference type="OrthoDB" id="1658288at2759"/>
<feature type="domain" description="NACHT" evidence="1">
    <location>
        <begin position="101"/>
        <end position="201"/>
    </location>
</feature>